<keyword evidence="1" id="KW-1133">Transmembrane helix</keyword>
<evidence type="ECO:0000313" key="2">
    <source>
        <dbReference type="EnsemblPlants" id="OMERI03G38340.4"/>
    </source>
</evidence>
<dbReference type="PANTHER" id="PTHR33306">
    <property type="entry name" value="EXPRESSED PROTEIN-RELATED-RELATED"/>
    <property type="match status" value="1"/>
</dbReference>
<proteinExistence type="predicted"/>
<keyword evidence="1" id="KW-0472">Membrane</keyword>
<protein>
    <submittedName>
        <fullName evidence="2">Uncharacterized protein</fullName>
    </submittedName>
</protein>
<dbReference type="HOGENOM" id="CLU_135316_1_0_1"/>
<reference evidence="2" key="1">
    <citation type="submission" date="2015-04" db="UniProtKB">
        <authorList>
            <consortium name="EnsemblPlants"/>
        </authorList>
    </citation>
    <scope>IDENTIFICATION</scope>
</reference>
<feature type="transmembrane region" description="Helical" evidence="1">
    <location>
        <begin position="107"/>
        <end position="130"/>
    </location>
</feature>
<evidence type="ECO:0000313" key="3">
    <source>
        <dbReference type="Proteomes" id="UP000008021"/>
    </source>
</evidence>
<evidence type="ECO:0000256" key="1">
    <source>
        <dbReference type="SAM" id="Phobius"/>
    </source>
</evidence>
<reference evidence="2" key="2">
    <citation type="submission" date="2018-05" db="EMBL/GenBank/DDBJ databases">
        <title>OmerRS3 (Oryza meridionalis Reference Sequence Version 3).</title>
        <authorList>
            <person name="Zhang J."/>
            <person name="Kudrna D."/>
            <person name="Lee S."/>
            <person name="Talag J."/>
            <person name="Welchert J."/>
            <person name="Wing R.A."/>
        </authorList>
    </citation>
    <scope>NUCLEOTIDE SEQUENCE [LARGE SCALE GENOMIC DNA]</scope>
    <source>
        <strain evidence="2">cv. OR44</strain>
    </source>
</reference>
<keyword evidence="3" id="KW-1185">Reference proteome</keyword>
<dbReference type="AlphaFoldDB" id="A0A0E0D9S9"/>
<dbReference type="eggNOG" id="ENOG502S3PR">
    <property type="taxonomic scope" value="Eukaryota"/>
</dbReference>
<accession>A0A0E0D9S9</accession>
<keyword evidence="1" id="KW-0812">Transmembrane</keyword>
<name>A0A0E0D9S9_9ORYZ</name>
<dbReference type="PANTHER" id="PTHR33306:SF40">
    <property type="entry name" value="EXPRESSED PROTEIN"/>
    <property type="match status" value="1"/>
</dbReference>
<dbReference type="Gramene" id="OMERI03G38340.4">
    <property type="protein sequence ID" value="OMERI03G38340.4"/>
    <property type="gene ID" value="OMERI03G38340"/>
</dbReference>
<feature type="transmembrane region" description="Helical" evidence="1">
    <location>
        <begin position="52"/>
        <end position="73"/>
    </location>
</feature>
<feature type="transmembrane region" description="Helical" evidence="1">
    <location>
        <begin position="21"/>
        <end position="40"/>
    </location>
</feature>
<organism evidence="2">
    <name type="scientific">Oryza meridionalis</name>
    <dbReference type="NCBI Taxonomy" id="40149"/>
    <lineage>
        <taxon>Eukaryota</taxon>
        <taxon>Viridiplantae</taxon>
        <taxon>Streptophyta</taxon>
        <taxon>Embryophyta</taxon>
        <taxon>Tracheophyta</taxon>
        <taxon>Spermatophyta</taxon>
        <taxon>Magnoliopsida</taxon>
        <taxon>Liliopsida</taxon>
        <taxon>Poales</taxon>
        <taxon>Poaceae</taxon>
        <taxon>BOP clade</taxon>
        <taxon>Oryzoideae</taxon>
        <taxon>Oryzeae</taxon>
        <taxon>Oryzinae</taxon>
        <taxon>Oryza</taxon>
    </lineage>
</organism>
<dbReference type="Proteomes" id="UP000008021">
    <property type="component" value="Chromosome 3"/>
</dbReference>
<sequence length="163" mass="18929">MSSWLQQQHRRRSWTSASLPPARLLVFFAIVVFFLSVSSYVDYKAIERRAEIGLRVFAAPLAAVTIFLLFLVLQHRRRYWTLRRQVHHHHAYAYADQAEAAGSGSPWVVALLLLLLLMLSFQSSVHSIWFRPLWDSADYYKPSIAYFPRNPKQEGRRSSPPIS</sequence>
<dbReference type="EnsemblPlants" id="OMERI03G38340.4">
    <property type="protein sequence ID" value="OMERI03G38340.4"/>
    <property type="gene ID" value="OMERI03G38340"/>
</dbReference>